<name>A0ABS4GFN5_9FIRM</name>
<dbReference type="InterPro" id="IPR045864">
    <property type="entry name" value="aa-tRNA-synth_II/BPL/LPL"/>
</dbReference>
<dbReference type="NCBIfam" id="TIGR00121">
    <property type="entry name" value="birA_ligase"/>
    <property type="match status" value="1"/>
</dbReference>
<evidence type="ECO:0000313" key="3">
    <source>
        <dbReference type="EMBL" id="MBP1926462.1"/>
    </source>
</evidence>
<evidence type="ECO:0000256" key="1">
    <source>
        <dbReference type="ARBA" id="ARBA00022598"/>
    </source>
</evidence>
<organism evidence="3 4">
    <name type="scientific">Sedimentibacter acidaminivorans</name>
    <dbReference type="NCBI Taxonomy" id="913099"/>
    <lineage>
        <taxon>Bacteria</taxon>
        <taxon>Bacillati</taxon>
        <taxon>Bacillota</taxon>
        <taxon>Tissierellia</taxon>
        <taxon>Sedimentibacter</taxon>
    </lineage>
</organism>
<evidence type="ECO:0000313" key="4">
    <source>
        <dbReference type="Proteomes" id="UP001519342"/>
    </source>
</evidence>
<evidence type="ECO:0000259" key="2">
    <source>
        <dbReference type="PROSITE" id="PS51733"/>
    </source>
</evidence>
<gene>
    <name evidence="3" type="ORF">J2Z76_002327</name>
</gene>
<accession>A0ABS4GFN5</accession>
<dbReference type="InterPro" id="IPR004143">
    <property type="entry name" value="BPL_LPL_catalytic"/>
</dbReference>
<sequence length="268" mass="30673">MYDLNKIKEYIDTKYIGQTIIQFDELNSTVVKAKSIFATCPDGTVVLSENQSKFKIRFGREWVSYPDENIYLSIILKPALEDYKISKFETIASSSVCEAINCMFQDIDCKIKWPNDILINFKKICSISCEIVNKKNIAEGVIASLGINVNLDSEYIDEDIKQIATCIKTETELEVDREKLIACILKKFETYYDELLNFNTIVNAVDIFSNYSILRGKDIEIVKPGKKTSRKVNVTDIDCDGWLMVLNDKGNEEILNSGDISIRYERKT</sequence>
<dbReference type="SUPFAM" id="SSF55681">
    <property type="entry name" value="Class II aaRS and biotin synthetases"/>
    <property type="match status" value="1"/>
</dbReference>
<comment type="caution">
    <text evidence="3">The sequence shown here is derived from an EMBL/GenBank/DDBJ whole genome shotgun (WGS) entry which is preliminary data.</text>
</comment>
<protein>
    <submittedName>
        <fullName evidence="3">BirA family biotin operon repressor/biotin-[acetyl-CoA-carboxylase] ligase</fullName>
        <ecNumber evidence="3">6.3.4.15</ecNumber>
    </submittedName>
</protein>
<dbReference type="PANTHER" id="PTHR12835:SF5">
    <property type="entry name" value="BIOTIN--PROTEIN LIGASE"/>
    <property type="match status" value="1"/>
</dbReference>
<keyword evidence="4" id="KW-1185">Reference proteome</keyword>
<dbReference type="InterPro" id="IPR004408">
    <property type="entry name" value="Biotin_CoA_COase_ligase"/>
</dbReference>
<dbReference type="PROSITE" id="PS51733">
    <property type="entry name" value="BPL_LPL_CATALYTIC"/>
    <property type="match status" value="1"/>
</dbReference>
<dbReference type="RefSeq" id="WP_209512191.1">
    <property type="nucleotide sequence ID" value="NZ_JAGGKS010000006.1"/>
</dbReference>
<proteinExistence type="predicted"/>
<dbReference type="GO" id="GO:0004077">
    <property type="term" value="F:biotin--[biotin carboxyl-carrier protein] ligase activity"/>
    <property type="evidence" value="ECO:0007669"/>
    <property type="project" value="UniProtKB-EC"/>
</dbReference>
<dbReference type="Gene3D" id="3.30.930.10">
    <property type="entry name" value="Bira Bifunctional Protein, Domain 2"/>
    <property type="match status" value="1"/>
</dbReference>
<dbReference type="Proteomes" id="UP001519342">
    <property type="component" value="Unassembled WGS sequence"/>
</dbReference>
<dbReference type="EMBL" id="JAGGKS010000006">
    <property type="protein sequence ID" value="MBP1926462.1"/>
    <property type="molecule type" value="Genomic_DNA"/>
</dbReference>
<dbReference type="Pfam" id="PF03099">
    <property type="entry name" value="BPL_LplA_LipB"/>
    <property type="match status" value="1"/>
</dbReference>
<dbReference type="EC" id="6.3.4.15" evidence="3"/>
<dbReference type="CDD" id="cd16442">
    <property type="entry name" value="BPL"/>
    <property type="match status" value="1"/>
</dbReference>
<dbReference type="PANTHER" id="PTHR12835">
    <property type="entry name" value="BIOTIN PROTEIN LIGASE"/>
    <property type="match status" value="1"/>
</dbReference>
<feature type="domain" description="BPL/LPL catalytic" evidence="2">
    <location>
        <begin position="1"/>
        <end position="196"/>
    </location>
</feature>
<reference evidence="3 4" key="1">
    <citation type="submission" date="2021-03" db="EMBL/GenBank/DDBJ databases">
        <title>Genomic Encyclopedia of Type Strains, Phase IV (KMG-IV): sequencing the most valuable type-strain genomes for metagenomic binning, comparative biology and taxonomic classification.</title>
        <authorList>
            <person name="Goeker M."/>
        </authorList>
    </citation>
    <scope>NUCLEOTIDE SEQUENCE [LARGE SCALE GENOMIC DNA]</scope>
    <source>
        <strain evidence="3 4">DSM 24004</strain>
    </source>
</reference>
<keyword evidence="1 3" id="KW-0436">Ligase</keyword>